<gene>
    <name evidence="1" type="ORF">Forpe1208_v008791</name>
</gene>
<evidence type="ECO:0000313" key="1">
    <source>
        <dbReference type="EMBL" id="KAG7412086.1"/>
    </source>
</evidence>
<accession>A0A8J5U6F1</accession>
<proteinExistence type="predicted"/>
<comment type="caution">
    <text evidence="1">The sequence shown here is derived from an EMBL/GenBank/DDBJ whole genome shotgun (WGS) entry which is preliminary data.</text>
</comment>
<name>A0A8J5U6F1_FUSOX</name>
<organism evidence="1 2">
    <name type="scientific">Fusarium oxysporum f. sp. rapae</name>
    <dbReference type="NCBI Taxonomy" id="485398"/>
    <lineage>
        <taxon>Eukaryota</taxon>
        <taxon>Fungi</taxon>
        <taxon>Dikarya</taxon>
        <taxon>Ascomycota</taxon>
        <taxon>Pezizomycotina</taxon>
        <taxon>Sordariomycetes</taxon>
        <taxon>Hypocreomycetidae</taxon>
        <taxon>Hypocreales</taxon>
        <taxon>Nectriaceae</taxon>
        <taxon>Fusarium</taxon>
        <taxon>Fusarium oxysporum species complex</taxon>
    </lineage>
</organism>
<dbReference type="AlphaFoldDB" id="A0A8J5U6F1"/>
<dbReference type="EMBL" id="JAELUQ010000006">
    <property type="protein sequence ID" value="KAG7412086.1"/>
    <property type="molecule type" value="Genomic_DNA"/>
</dbReference>
<sequence length="182" mass="21075">MTPEDSCAYYYSLADQQHQVHVSRADIDAFVYALERFPSLSRVTITSRAHGRLFMPRYETPMIRAFPYGFVYPLPAHRVFDTDTDFLWDPKELSVTPKLITRRVFCSAPRMLAKREKHKVVEFVVEDHAYTDGVNIDLFDSTGYTYANVISRIQKPGFSRLELSIRTTRFLRSSGLPDKPLD</sequence>
<protein>
    <submittedName>
        <fullName evidence="1">Uncharacterized protein</fullName>
    </submittedName>
</protein>
<reference evidence="1" key="1">
    <citation type="submission" date="2021-04" db="EMBL/GenBank/DDBJ databases">
        <title>First draft genome resource for Brassicaceae pathogens Fusarium oxysporum f. sp. raphani and Fusarium oxysporum f. sp. rapae.</title>
        <authorList>
            <person name="Asai S."/>
        </authorList>
    </citation>
    <scope>NUCLEOTIDE SEQUENCE</scope>
    <source>
        <strain evidence="1">Tf1208</strain>
    </source>
</reference>
<dbReference type="Proteomes" id="UP000694050">
    <property type="component" value="Unassembled WGS sequence"/>
</dbReference>
<evidence type="ECO:0000313" key="2">
    <source>
        <dbReference type="Proteomes" id="UP000694050"/>
    </source>
</evidence>